<dbReference type="PANTHER" id="PTHR42776:SF27">
    <property type="entry name" value="DIPEPTIDYL PEPTIDASE FAMILY MEMBER 6"/>
    <property type="match status" value="1"/>
</dbReference>
<keyword evidence="1" id="KW-0645">Protease</keyword>
<evidence type="ECO:0000313" key="1">
    <source>
        <dbReference type="EMBL" id="SMG20570.1"/>
    </source>
</evidence>
<dbReference type="Gene3D" id="2.120.10.30">
    <property type="entry name" value="TolB, C-terminal domain"/>
    <property type="match status" value="1"/>
</dbReference>
<name>A0A1X7J1D8_9SPHI</name>
<dbReference type="PANTHER" id="PTHR42776">
    <property type="entry name" value="SERINE PEPTIDASE S9 FAMILY MEMBER"/>
    <property type="match status" value="1"/>
</dbReference>
<dbReference type="GO" id="GO:0004177">
    <property type="term" value="F:aminopeptidase activity"/>
    <property type="evidence" value="ECO:0007669"/>
    <property type="project" value="UniProtKB-KW"/>
</dbReference>
<evidence type="ECO:0000313" key="2">
    <source>
        <dbReference type="Proteomes" id="UP000192980"/>
    </source>
</evidence>
<dbReference type="InterPro" id="IPR029058">
    <property type="entry name" value="AB_hydrolase_fold"/>
</dbReference>
<protein>
    <submittedName>
        <fullName evidence="1">Dipeptidyl aminopeptidase/acylaminoacyl peptidase</fullName>
    </submittedName>
</protein>
<dbReference type="STRING" id="561061.SAMN05660862_1256"/>
<organism evidence="1 2">
    <name type="scientific">Sphingobacterium psychroaquaticum</name>
    <dbReference type="NCBI Taxonomy" id="561061"/>
    <lineage>
        <taxon>Bacteria</taxon>
        <taxon>Pseudomonadati</taxon>
        <taxon>Bacteroidota</taxon>
        <taxon>Sphingobacteriia</taxon>
        <taxon>Sphingobacteriales</taxon>
        <taxon>Sphingobacteriaceae</taxon>
        <taxon>Sphingobacterium</taxon>
    </lineage>
</organism>
<gene>
    <name evidence="1" type="ORF">SAMN05660862_1256</name>
</gene>
<sequence length="630" mass="72320">MFRLSFCFFIGCIMCVIVSCGKKQGDGKLIPIEDFFVKPEKTNFRISPDGKKIAYLGIDDHCKNIFVLDLEDKRKSKQLTYQSDINVQYFFWASDSTIVFSNAQSMNDSLRIFGISVETEEMHKLLPTRKAKLRWLNPQKEKSDYLLASMNSRDSTVFDLYRIYLNGAEPVLVTQNPGNISTWFAAPDGKVRLAITSDSVQESMLYRANESEPFRQVAITDYQTLIQPLGYVKNSSTNIYALSNYNRDKLALVEYNTATGREENVLYSNEKVDLDASGYSFHQQELVYSEYTIDKSEKHFFDKTFEEHFNKLSSKFKGQSIDIIDSDREQLHWIVRIYTDINAGGIYHYDVLENEATLLSDVNPKLSKVELLPKKAISFQSRDGLTLHGYLTYPASNVTTDLPVVVLVHDGPYRRESIDFDAEVQFLANRGYLVFQPNYRGSAGYGKKFWAAGFKEWGGKIQSDIIDGVTWLIHQGVVDKNKVAIMGTGFGGYSALHGATYNSSFYKCAISLSGYTNLFTYLKEIPPHQQQYVKLFYNIIGNPTKEYDMFKAISPVFHADKVKIPVLFAQGGKDSYSSLTDANQFVQRLKNNNVPVKYIYREEEGRRFRNEENIINYYQEVELFLREYLK</sequence>
<dbReference type="InterPro" id="IPR001375">
    <property type="entry name" value="Peptidase_S9_cat"/>
</dbReference>
<dbReference type="SUPFAM" id="SSF53474">
    <property type="entry name" value="alpha/beta-Hydrolases"/>
    <property type="match status" value="1"/>
</dbReference>
<dbReference type="OrthoDB" id="108903at2"/>
<dbReference type="InterPro" id="IPR011042">
    <property type="entry name" value="6-blade_b-propeller_TolB-like"/>
</dbReference>
<keyword evidence="1" id="KW-0378">Hydrolase</keyword>
<dbReference type="AlphaFoldDB" id="A0A1X7J1D8"/>
<dbReference type="PROSITE" id="PS51257">
    <property type="entry name" value="PROKAR_LIPOPROTEIN"/>
    <property type="match status" value="1"/>
</dbReference>
<dbReference type="GO" id="GO:0004252">
    <property type="term" value="F:serine-type endopeptidase activity"/>
    <property type="evidence" value="ECO:0007669"/>
    <property type="project" value="TreeGrafter"/>
</dbReference>
<proteinExistence type="predicted"/>
<keyword evidence="1" id="KW-0031">Aminopeptidase</keyword>
<dbReference type="SUPFAM" id="SSF82171">
    <property type="entry name" value="DPP6 N-terminal domain-like"/>
    <property type="match status" value="1"/>
</dbReference>
<reference evidence="1 2" key="1">
    <citation type="submission" date="2017-04" db="EMBL/GenBank/DDBJ databases">
        <authorList>
            <person name="Afonso C.L."/>
            <person name="Miller P.J."/>
            <person name="Scott M.A."/>
            <person name="Spackman E."/>
            <person name="Goraichik I."/>
            <person name="Dimitrov K.M."/>
            <person name="Suarez D.L."/>
            <person name="Swayne D.E."/>
        </authorList>
    </citation>
    <scope>NUCLEOTIDE SEQUENCE [LARGE SCALE GENOMIC DNA]</scope>
    <source>
        <strain evidence="1 2">DSM 22418</strain>
    </source>
</reference>
<dbReference type="Proteomes" id="UP000192980">
    <property type="component" value="Unassembled WGS sequence"/>
</dbReference>
<dbReference type="EMBL" id="FXAU01000002">
    <property type="protein sequence ID" value="SMG20570.1"/>
    <property type="molecule type" value="Genomic_DNA"/>
</dbReference>
<dbReference type="GO" id="GO:0006508">
    <property type="term" value="P:proteolysis"/>
    <property type="evidence" value="ECO:0007669"/>
    <property type="project" value="InterPro"/>
</dbReference>
<accession>A0A1X7J1D8</accession>
<dbReference type="Pfam" id="PF00326">
    <property type="entry name" value="Peptidase_S9"/>
    <property type="match status" value="1"/>
</dbReference>
<dbReference type="Gene3D" id="3.40.50.1820">
    <property type="entry name" value="alpha/beta hydrolase"/>
    <property type="match status" value="1"/>
</dbReference>
<keyword evidence="2" id="KW-1185">Reference proteome</keyword>